<reference evidence="1 2" key="1">
    <citation type="submission" date="2016-10" db="EMBL/GenBank/DDBJ databases">
        <authorList>
            <person name="de Groot N.N."/>
        </authorList>
    </citation>
    <scope>NUCLEOTIDE SEQUENCE [LARGE SCALE GENOMIC DNA]</scope>
    <source>
        <strain evidence="1 2">DSM 18346</strain>
    </source>
</reference>
<keyword evidence="2" id="KW-1185">Reference proteome</keyword>
<evidence type="ECO:0000313" key="1">
    <source>
        <dbReference type="EMBL" id="SDL24357.1"/>
    </source>
</evidence>
<evidence type="ECO:0000313" key="2">
    <source>
        <dbReference type="Proteomes" id="UP000198718"/>
    </source>
</evidence>
<gene>
    <name evidence="1" type="ORF">SAMN05660472_02866</name>
</gene>
<dbReference type="AlphaFoldDB" id="A0A1G9IGN8"/>
<accession>A0A1G9IGN8</accession>
<organism evidence="1 2">
    <name type="scientific">Natronincola ferrireducens</name>
    <dbReference type="NCBI Taxonomy" id="393762"/>
    <lineage>
        <taxon>Bacteria</taxon>
        <taxon>Bacillati</taxon>
        <taxon>Bacillota</taxon>
        <taxon>Clostridia</taxon>
        <taxon>Peptostreptococcales</taxon>
        <taxon>Natronincolaceae</taxon>
        <taxon>Natronincola</taxon>
    </lineage>
</organism>
<sequence>MYTFELINKDPSLDLTLELNNINEAINYILEGKNRRNPVFIDVDNIRINRITQYRMELDVELGEDANDSWKQKIGWYLANKCDMRNYCNSANAEEMFKIS</sequence>
<proteinExistence type="predicted"/>
<dbReference type="Proteomes" id="UP000198718">
    <property type="component" value="Unassembled WGS sequence"/>
</dbReference>
<protein>
    <submittedName>
        <fullName evidence="1">Uncharacterized protein</fullName>
    </submittedName>
</protein>
<name>A0A1G9IGN8_9FIRM</name>
<dbReference type="STRING" id="393762.SAMN05660472_02866"/>
<dbReference type="EMBL" id="FNFP01000011">
    <property type="protein sequence ID" value="SDL24357.1"/>
    <property type="molecule type" value="Genomic_DNA"/>
</dbReference>